<dbReference type="Proteomes" id="UP000008022">
    <property type="component" value="Unassembled WGS sequence"/>
</dbReference>
<reference evidence="1" key="2">
    <citation type="submission" date="2015-06" db="UniProtKB">
        <authorList>
            <consortium name="EnsemblPlants"/>
        </authorList>
    </citation>
    <scope>IDENTIFICATION</scope>
</reference>
<dbReference type="HOGENOM" id="CLU_1356539_0_0_1"/>
<evidence type="ECO:0000313" key="2">
    <source>
        <dbReference type="Proteomes" id="UP000008022"/>
    </source>
</evidence>
<keyword evidence="2" id="KW-1185">Reference proteome</keyword>
<organism evidence="1 2">
    <name type="scientific">Oryza rufipogon</name>
    <name type="common">Brownbeard rice</name>
    <name type="synonym">Asian wild rice</name>
    <dbReference type="NCBI Taxonomy" id="4529"/>
    <lineage>
        <taxon>Eukaryota</taxon>
        <taxon>Viridiplantae</taxon>
        <taxon>Streptophyta</taxon>
        <taxon>Embryophyta</taxon>
        <taxon>Tracheophyta</taxon>
        <taxon>Spermatophyta</taxon>
        <taxon>Magnoliopsida</taxon>
        <taxon>Liliopsida</taxon>
        <taxon>Poales</taxon>
        <taxon>Poaceae</taxon>
        <taxon>BOP clade</taxon>
        <taxon>Oryzoideae</taxon>
        <taxon>Oryzeae</taxon>
        <taxon>Oryzinae</taxon>
        <taxon>Oryza</taxon>
    </lineage>
</organism>
<dbReference type="EnsemblPlants" id="ORUFI04G14810.1">
    <property type="protein sequence ID" value="ORUFI04G14810.1"/>
    <property type="gene ID" value="ORUFI04G14810"/>
</dbReference>
<evidence type="ECO:0000313" key="1">
    <source>
        <dbReference type="EnsemblPlants" id="ORUFI04G14810.1"/>
    </source>
</evidence>
<dbReference type="Gramene" id="ORUFI04G14810.1">
    <property type="protein sequence ID" value="ORUFI04G14810.1"/>
    <property type="gene ID" value="ORUFI04G14810"/>
</dbReference>
<reference evidence="2" key="1">
    <citation type="submission" date="2013-06" db="EMBL/GenBank/DDBJ databases">
        <authorList>
            <person name="Zhao Q."/>
        </authorList>
    </citation>
    <scope>NUCLEOTIDE SEQUENCE</scope>
    <source>
        <strain evidence="2">cv. W1943</strain>
    </source>
</reference>
<sequence>MAGAVTTSLEGQSLLSQLSITKLFSEWDSFEAPRTAAQSRARNARNLGVILDAATNPPRCMLTPTIHIINMQLERIQVCNLVMKHQVVRKILKILPHLIVALCSFTCALELPMIYIEARHGAPEVLPPLGQHARLHHLPGLHEGHDDMEEAVRQRAEPIDGDAAFTGPLSCGVQIHGDLESSALGAIPLQSTRVPKILHQPQ</sequence>
<dbReference type="AlphaFoldDB" id="A0A0E0P9J6"/>
<protein>
    <submittedName>
        <fullName evidence="1">Uncharacterized protein</fullName>
    </submittedName>
</protein>
<accession>A0A0E0P9J6</accession>
<name>A0A0E0P9J6_ORYRU</name>
<proteinExistence type="predicted"/>